<name>A0A1S5XVX6_9ACAR</name>
<keyword evidence="8 11" id="KW-0496">Mitochondrion</keyword>
<accession>A0A1S5XVX6</accession>
<reference evidence="11" key="2">
    <citation type="journal article" date="2017" name="Mol. Phylogenet. Evol.">
        <title>The phylogenetic position of eriophyoid mites (superfamily Eriophyoidea) in Acariformes inferred from the sequences of mitochondrial genomes and nuclear small subunit (18S) rRNA gene.</title>
        <authorList>
            <person name="Xue X.F."/>
            <person name="Dong Y."/>
            <person name="Deng W."/>
            <person name="Hong X.Y."/>
            <person name="Shao R."/>
        </authorList>
    </citation>
    <scope>NUCLEOTIDE SEQUENCE</scope>
</reference>
<dbReference type="SUPFAM" id="SSF81452">
    <property type="entry name" value="Cytochrome c oxidase subunit III-like"/>
    <property type="match status" value="1"/>
</dbReference>
<feature type="transmembrane region" description="Helical" evidence="9">
    <location>
        <begin position="16"/>
        <end position="35"/>
    </location>
</feature>
<dbReference type="Pfam" id="PF00510">
    <property type="entry name" value="COX3"/>
    <property type="match status" value="1"/>
</dbReference>
<dbReference type="PROSITE" id="PS50253">
    <property type="entry name" value="COX3"/>
    <property type="match status" value="1"/>
</dbReference>
<dbReference type="GO" id="GO:0006123">
    <property type="term" value="P:mitochondrial electron transport, cytochrome c to oxygen"/>
    <property type="evidence" value="ECO:0007669"/>
    <property type="project" value="TreeGrafter"/>
</dbReference>
<proteinExistence type="inferred from homology"/>
<evidence type="ECO:0000256" key="5">
    <source>
        <dbReference type="ARBA" id="ARBA00022967"/>
    </source>
</evidence>
<dbReference type="RefSeq" id="YP_009351811.1">
    <property type="nucleotide sequence ID" value="NC_034150.1"/>
</dbReference>
<reference evidence="11" key="1">
    <citation type="submission" date="2016-04" db="EMBL/GenBank/DDBJ databases">
        <authorList>
            <person name="Evans L.H."/>
            <person name="Alamgir A."/>
            <person name="Owens N."/>
            <person name="Weber N.D."/>
            <person name="Virtaneva K."/>
            <person name="Barbian K."/>
            <person name="Babar A."/>
            <person name="Rosenke K."/>
        </authorList>
    </citation>
    <scope>NUCLEOTIDE SEQUENCE</scope>
</reference>
<dbReference type="PANTHER" id="PTHR11403:SF7">
    <property type="entry name" value="CYTOCHROME C OXIDASE SUBUNIT 3"/>
    <property type="match status" value="1"/>
</dbReference>
<comment type="similarity">
    <text evidence="2 8">Belongs to the cytochrome c oxidase subunit 3 family.</text>
</comment>
<protein>
    <recommendedName>
        <fullName evidence="3 8">Cytochrome c oxidase subunit 3</fullName>
    </recommendedName>
</protein>
<evidence type="ECO:0000256" key="8">
    <source>
        <dbReference type="RuleBase" id="RU003375"/>
    </source>
</evidence>
<feature type="domain" description="Heme-copper oxidase subunit III family profile" evidence="10">
    <location>
        <begin position="4"/>
        <end position="261"/>
    </location>
</feature>
<feature type="transmembrane region" description="Helical" evidence="9">
    <location>
        <begin position="240"/>
        <end position="259"/>
    </location>
</feature>
<dbReference type="InterPro" id="IPR033945">
    <property type="entry name" value="Cyt_c_oxase_su3_dom"/>
</dbReference>
<dbReference type="PANTHER" id="PTHR11403">
    <property type="entry name" value="CYTOCHROME C OXIDASE SUBUNIT III"/>
    <property type="match status" value="1"/>
</dbReference>
<geneLocation type="mitochondrion" evidence="11"/>
<feature type="transmembrane region" description="Helical" evidence="9">
    <location>
        <begin position="127"/>
        <end position="152"/>
    </location>
</feature>
<dbReference type="GeneID" id="31220627"/>
<evidence type="ECO:0000256" key="2">
    <source>
        <dbReference type="ARBA" id="ARBA00010581"/>
    </source>
</evidence>
<dbReference type="InterPro" id="IPR024791">
    <property type="entry name" value="Cyt_c/ubiquinol_Oxase_su3"/>
</dbReference>
<sequence length="261" mass="30765">MISNSHHYFILSFSPWPLISSMNSFNLLLSLLIFLKFNSFICFSLNILNIIVSSFIWWMIYSDEFNLEGKNSFNLDLGLKFSMILFISSEIFFFFSFFWSYFHFFLSPNMEIGLNWPSNMVEAFDCLNVPLINTLVLLSSGMTVTMSHHFLINGKFKLSSFYLMITIFLGVIFTILQLMEYFSSFFSISDSTFGTSFFMLTGFHGIHVLIGTIFLFTTFMKMFSIISSKNDWLSFELASWYWHFVDVVWIFLYFLLYYLNS</sequence>
<keyword evidence="5" id="KW-1278">Translocase</keyword>
<dbReference type="InterPro" id="IPR013833">
    <property type="entry name" value="Cyt_c_oxidase_su3_a-hlx"/>
</dbReference>
<keyword evidence="4 8" id="KW-0812">Transmembrane</keyword>
<feature type="transmembrane region" description="Helical" evidence="9">
    <location>
        <begin position="197"/>
        <end position="220"/>
    </location>
</feature>
<evidence type="ECO:0000259" key="10">
    <source>
        <dbReference type="PROSITE" id="PS50253"/>
    </source>
</evidence>
<keyword evidence="7 9" id="KW-0472">Membrane</keyword>
<dbReference type="Gene3D" id="1.10.287.70">
    <property type="match status" value="1"/>
</dbReference>
<dbReference type="InterPro" id="IPR035973">
    <property type="entry name" value="Cyt_c_oxidase_su3-like_sf"/>
</dbReference>
<comment type="subcellular location">
    <subcellularLocation>
        <location evidence="1">Membrane</location>
        <topology evidence="1">Multi-pass membrane protein</topology>
    </subcellularLocation>
</comment>
<evidence type="ECO:0000256" key="4">
    <source>
        <dbReference type="ARBA" id="ARBA00022692"/>
    </source>
</evidence>
<keyword evidence="6 9" id="KW-1133">Transmembrane helix</keyword>
<dbReference type="GO" id="GO:0016020">
    <property type="term" value="C:membrane"/>
    <property type="evidence" value="ECO:0007669"/>
    <property type="project" value="UniProtKB-SubCell"/>
</dbReference>
<dbReference type="Gene3D" id="1.20.120.80">
    <property type="entry name" value="Cytochrome c oxidase, subunit III, four-helix bundle"/>
    <property type="match status" value="1"/>
</dbReference>
<gene>
    <name evidence="11" type="primary">cox3</name>
</gene>
<feature type="transmembrane region" description="Helical" evidence="9">
    <location>
        <begin position="158"/>
        <end position="176"/>
    </location>
</feature>
<dbReference type="GO" id="GO:0004129">
    <property type="term" value="F:cytochrome-c oxidase activity"/>
    <property type="evidence" value="ECO:0007669"/>
    <property type="project" value="InterPro"/>
</dbReference>
<feature type="transmembrane region" description="Helical" evidence="9">
    <location>
        <begin position="81"/>
        <end position="106"/>
    </location>
</feature>
<dbReference type="CDD" id="cd01665">
    <property type="entry name" value="Cyt_c_Oxidase_III"/>
    <property type="match status" value="1"/>
</dbReference>
<comment type="function">
    <text evidence="8">Component of the cytochrome c oxidase, the last enzyme in the mitochondrial electron transport chain which drives oxidative phosphorylation. The respiratory chain contains 3 multisubunit complexes succinate dehydrogenase (complex II, CII), ubiquinol-cytochrome c oxidoreductase (cytochrome b-c1 complex, complex III, CIII) and cytochrome c oxidase (complex IV, CIV), that cooperate to transfer electrons derived from NADH and succinate to molecular oxygen, creating an electrochemical gradient over the inner membrane that drives transmembrane transport and the ATP synthase. Cytochrome c oxidase is the component of the respiratory chain that catalyzes the reduction of oxygen to water. Electrons originating from reduced cytochrome c in the intermembrane space (IMS) are transferred via the dinuclear copper A center (CU(A)) of subunit 2 and heme A of subunit 1 to the active site in subunit 1, a binuclear center (BNC) formed by heme A3 and copper B (CU(B)). The BNC reduces molecular oxygen to 2 water molecules using 4 electrons from cytochrome c in the IMS and 4 protons from the mitochondrial matrix.</text>
</comment>
<dbReference type="AlphaFoldDB" id="A0A1S5XVX6"/>
<evidence type="ECO:0000256" key="9">
    <source>
        <dbReference type="SAM" id="Phobius"/>
    </source>
</evidence>
<dbReference type="InterPro" id="IPR000298">
    <property type="entry name" value="Cyt_c_oxidase-like_su3"/>
</dbReference>
<evidence type="ECO:0000256" key="3">
    <source>
        <dbReference type="ARBA" id="ARBA00015944"/>
    </source>
</evidence>
<feature type="transmembrane region" description="Helical" evidence="9">
    <location>
        <begin position="40"/>
        <end position="61"/>
    </location>
</feature>
<dbReference type="EMBL" id="KX027361">
    <property type="protein sequence ID" value="AQQ72850.1"/>
    <property type="molecule type" value="Genomic_DNA"/>
</dbReference>
<evidence type="ECO:0000256" key="7">
    <source>
        <dbReference type="ARBA" id="ARBA00023136"/>
    </source>
</evidence>
<evidence type="ECO:0000313" key="11">
    <source>
        <dbReference type="EMBL" id="AQQ72850.1"/>
    </source>
</evidence>
<evidence type="ECO:0000256" key="1">
    <source>
        <dbReference type="ARBA" id="ARBA00004141"/>
    </source>
</evidence>
<dbReference type="GO" id="GO:0005739">
    <property type="term" value="C:mitochondrion"/>
    <property type="evidence" value="ECO:0007669"/>
    <property type="project" value="TreeGrafter"/>
</dbReference>
<organism evidence="11">
    <name type="scientific">Rhinotergum shaoguanense</name>
    <dbReference type="NCBI Taxonomy" id="1452699"/>
    <lineage>
        <taxon>Eukaryota</taxon>
        <taxon>Metazoa</taxon>
        <taxon>Ecdysozoa</taxon>
        <taxon>Arthropoda</taxon>
        <taxon>Chelicerata</taxon>
        <taxon>Arachnida</taxon>
        <taxon>Acari</taxon>
        <taxon>Acariformes</taxon>
        <taxon>Trombidiformes</taxon>
        <taxon>Prostigmata</taxon>
        <taxon>Eupodina</taxon>
        <taxon>Eriophyoidea</taxon>
        <taxon>Diptilomiopidae</taxon>
        <taxon>Rhinotergum</taxon>
    </lineage>
</organism>
<evidence type="ECO:0000256" key="6">
    <source>
        <dbReference type="ARBA" id="ARBA00022989"/>
    </source>
</evidence>